<keyword evidence="2" id="KW-0812">Transmembrane</keyword>
<organism evidence="5 6">
    <name type="scientific">Leuconostoc suionicum</name>
    <dbReference type="NCBI Taxonomy" id="1511761"/>
    <lineage>
        <taxon>Bacteria</taxon>
        <taxon>Bacillati</taxon>
        <taxon>Bacillota</taxon>
        <taxon>Bacilli</taxon>
        <taxon>Lactobacillales</taxon>
        <taxon>Lactobacillaceae</taxon>
        <taxon>Leuconostoc</taxon>
    </lineage>
</organism>
<evidence type="ECO:0000259" key="3">
    <source>
        <dbReference type="Pfam" id="PF02517"/>
    </source>
</evidence>
<proteinExistence type="inferred from homology"/>
<dbReference type="EMBL" id="OKQR01000001">
    <property type="protein sequence ID" value="SPD91691.1"/>
    <property type="molecule type" value="Genomic_DNA"/>
</dbReference>
<feature type="transmembrane region" description="Helical" evidence="2">
    <location>
        <begin position="151"/>
        <end position="170"/>
    </location>
</feature>
<feature type="domain" description="CAAX prenyl protease 2/Lysostaphin resistance protein A-like" evidence="3">
    <location>
        <begin position="113"/>
        <end position="214"/>
    </location>
</feature>
<feature type="transmembrane region" description="Helical" evidence="2">
    <location>
        <begin position="226"/>
        <end position="246"/>
    </location>
</feature>
<dbReference type="EMBL" id="OKQU01000001">
    <property type="protein sequence ID" value="SPE06970.1"/>
    <property type="molecule type" value="Genomic_DNA"/>
</dbReference>
<keyword evidence="7" id="KW-1185">Reference proteome</keyword>
<dbReference type="Proteomes" id="UP000239237">
    <property type="component" value="Unassembled WGS sequence"/>
</dbReference>
<dbReference type="GeneID" id="99673965"/>
<gene>
    <name evidence="4" type="ORF">LES8486_00675</name>
    <name evidence="5" type="ORF">LES9216_00822</name>
</gene>
<dbReference type="GO" id="GO:0004175">
    <property type="term" value="F:endopeptidase activity"/>
    <property type="evidence" value="ECO:0007669"/>
    <property type="project" value="UniProtKB-ARBA"/>
</dbReference>
<reference evidence="5 6" key="2">
    <citation type="submission" date="2018-02" db="EMBL/GenBank/DDBJ databases">
        <authorList>
            <person name="Cohen D.B."/>
            <person name="Kent A.D."/>
        </authorList>
    </citation>
    <scope>NUCLEOTIDE SEQUENCE [LARGE SCALE GENOMIC DNA]</scope>
    <source>
        <strain evidence="5 6">CECT 9216</strain>
    </source>
</reference>
<keyword evidence="2" id="KW-1133">Transmembrane helix</keyword>
<name>A0A2N9K9B0_9LACO</name>
<dbReference type="RefSeq" id="WP_081371162.1">
    <property type="nucleotide sequence ID" value="NZ_CAURUR010000001.1"/>
</dbReference>
<evidence type="ECO:0000256" key="2">
    <source>
        <dbReference type="SAM" id="Phobius"/>
    </source>
</evidence>
<feature type="transmembrane region" description="Helical" evidence="2">
    <location>
        <begin position="182"/>
        <end position="214"/>
    </location>
</feature>
<dbReference type="AlphaFoldDB" id="A0A2N9K9B0"/>
<evidence type="ECO:0000313" key="4">
    <source>
        <dbReference type="EMBL" id="SPD91691.1"/>
    </source>
</evidence>
<dbReference type="Pfam" id="PF02517">
    <property type="entry name" value="Rce1-like"/>
    <property type="match status" value="1"/>
</dbReference>
<dbReference type="Proteomes" id="UP000237923">
    <property type="component" value="Unassembled WGS sequence"/>
</dbReference>
<evidence type="ECO:0000313" key="7">
    <source>
        <dbReference type="Proteomes" id="UP000239237"/>
    </source>
</evidence>
<dbReference type="GO" id="GO:0006508">
    <property type="term" value="P:proteolysis"/>
    <property type="evidence" value="ECO:0007669"/>
    <property type="project" value="UniProtKB-KW"/>
</dbReference>
<feature type="transmembrane region" description="Helical" evidence="2">
    <location>
        <begin position="81"/>
        <end position="97"/>
    </location>
</feature>
<dbReference type="GO" id="GO:0080120">
    <property type="term" value="P:CAAX-box protein maturation"/>
    <property type="evidence" value="ECO:0007669"/>
    <property type="project" value="UniProtKB-ARBA"/>
</dbReference>
<sequence length="263" mass="30001">MVQKKYKPIMFLIKNIAIIITFFIGILIEPYSPDQAPLKNLIIITFLLIVCIYIFSWLVNSISNHGRLFIHRIELSTFQKYSSLLAFGYFILLYIINENIQSMLLLFQSSPEVIVTCTAIALGAGFFEEYLVRGYLFNLIQRFLKKYNSKLLITSIVTSIIFGLLHLFNLRSGTVEGVAQQVFYAFCMGLFFSLVKIISNSIHIGAILHFLFDLQFGIYENTSTHMSWSVVVLLFLPLAVISIILIKSLEATVNANQNLLMEV</sequence>
<accession>A0A2N9K9B0</accession>
<dbReference type="InterPro" id="IPR003675">
    <property type="entry name" value="Rce1/LyrA-like_dom"/>
</dbReference>
<keyword evidence="5" id="KW-0378">Hydrolase</keyword>
<comment type="similarity">
    <text evidence="1">Belongs to the UPF0177 family.</text>
</comment>
<reference evidence="4 7" key="1">
    <citation type="submission" date="2018-02" db="EMBL/GenBank/DDBJ databases">
        <authorList>
            <person name="Rodrigo-Torres L."/>
            <person name="Arahal R. D."/>
            <person name="Lucena T."/>
        </authorList>
    </citation>
    <scope>NUCLEOTIDE SEQUENCE [LARGE SCALE GENOMIC DNA]</scope>
    <source>
        <strain evidence="4 7">CECT 8486</strain>
    </source>
</reference>
<evidence type="ECO:0000313" key="6">
    <source>
        <dbReference type="Proteomes" id="UP000237923"/>
    </source>
</evidence>
<keyword evidence="5" id="KW-0645">Protease</keyword>
<keyword evidence="2" id="KW-0472">Membrane</keyword>
<evidence type="ECO:0000256" key="1">
    <source>
        <dbReference type="ARBA" id="ARBA00009067"/>
    </source>
</evidence>
<evidence type="ECO:0000313" key="5">
    <source>
        <dbReference type="EMBL" id="SPE06970.1"/>
    </source>
</evidence>
<protein>
    <submittedName>
        <fullName evidence="5">CAAX amino terminal protease self- immunity</fullName>
    </submittedName>
</protein>
<feature type="transmembrane region" description="Helical" evidence="2">
    <location>
        <begin position="40"/>
        <end position="60"/>
    </location>
</feature>
<feature type="transmembrane region" description="Helical" evidence="2">
    <location>
        <begin position="12"/>
        <end position="28"/>
    </location>
</feature>